<evidence type="ECO:0000313" key="2">
    <source>
        <dbReference type="Proteomes" id="UP000030401"/>
    </source>
</evidence>
<organism evidence="1 2">
    <name type="scientific">Pontibacillus litoralis JSM 072002</name>
    <dbReference type="NCBI Taxonomy" id="1385512"/>
    <lineage>
        <taxon>Bacteria</taxon>
        <taxon>Bacillati</taxon>
        <taxon>Bacillota</taxon>
        <taxon>Bacilli</taxon>
        <taxon>Bacillales</taxon>
        <taxon>Bacillaceae</taxon>
        <taxon>Pontibacillus</taxon>
    </lineage>
</organism>
<dbReference type="RefSeq" id="WP_036832627.1">
    <property type="nucleotide sequence ID" value="NZ_AVPG01000003.1"/>
</dbReference>
<dbReference type="OrthoDB" id="2707612at2"/>
<dbReference type="AlphaFoldDB" id="A0A0A5GAQ0"/>
<dbReference type="eggNOG" id="ENOG502ZGI5">
    <property type="taxonomic scope" value="Bacteria"/>
</dbReference>
<keyword evidence="2" id="KW-1185">Reference proteome</keyword>
<dbReference type="Proteomes" id="UP000030401">
    <property type="component" value="Unassembled WGS sequence"/>
</dbReference>
<name>A0A0A5GAQ0_9BACI</name>
<comment type="caution">
    <text evidence="1">The sequence shown here is derived from an EMBL/GenBank/DDBJ whole genome shotgun (WGS) entry which is preliminary data.</text>
</comment>
<accession>A0A0A5GAQ0</accession>
<dbReference type="STRING" id="1385512.N784_10850"/>
<gene>
    <name evidence="1" type="ORF">N784_10850</name>
</gene>
<protein>
    <submittedName>
        <fullName evidence="1">Uncharacterized protein</fullName>
    </submittedName>
</protein>
<evidence type="ECO:0000313" key="1">
    <source>
        <dbReference type="EMBL" id="KGX88273.1"/>
    </source>
</evidence>
<reference evidence="1 2" key="1">
    <citation type="submission" date="2013-08" db="EMBL/GenBank/DDBJ databases">
        <authorList>
            <person name="Huang J."/>
            <person name="Wang G."/>
        </authorList>
    </citation>
    <scope>NUCLEOTIDE SEQUENCE [LARGE SCALE GENOMIC DNA]</scope>
    <source>
        <strain evidence="1 2">JSM 072002</strain>
    </source>
</reference>
<sequence length="97" mass="11942">MKDKDSTDWWHNYLEVNRQENELEASIEFFKQYLAHCYAVQPLSEKHRDIINKLEHSFDGKANQVLIKRFEENQIDLMEIDRMYEGIYENIRLRSWF</sequence>
<proteinExistence type="predicted"/>
<dbReference type="EMBL" id="AVPG01000003">
    <property type="protein sequence ID" value="KGX88273.1"/>
    <property type="molecule type" value="Genomic_DNA"/>
</dbReference>